<dbReference type="SMART" id="SM00448">
    <property type="entry name" value="REC"/>
    <property type="match status" value="1"/>
</dbReference>
<evidence type="ECO:0000256" key="2">
    <source>
        <dbReference type="ARBA" id="ARBA00023125"/>
    </source>
</evidence>
<accession>A0ABN8EUU4</accession>
<evidence type="ECO:0000313" key="6">
    <source>
        <dbReference type="EMBL" id="CAH0995389.1"/>
    </source>
</evidence>
<comment type="caution">
    <text evidence="6">The sequence shown here is derived from an EMBL/GenBank/DDBJ whole genome shotgun (WGS) entry which is preliminary data.</text>
</comment>
<dbReference type="PROSITE" id="PS00622">
    <property type="entry name" value="HTH_LUXR_1"/>
    <property type="match status" value="1"/>
</dbReference>
<evidence type="ECO:0000313" key="7">
    <source>
        <dbReference type="Proteomes" id="UP000837932"/>
    </source>
</evidence>
<feature type="modified residue" description="4-aspartylphosphate" evidence="3">
    <location>
        <position position="55"/>
    </location>
</feature>
<protein>
    <submittedName>
        <fullName evidence="6">Response regulator protein VraR</fullName>
    </submittedName>
</protein>
<dbReference type="RefSeq" id="WP_238805943.1">
    <property type="nucleotide sequence ID" value="NZ_CAKLPY010000001.1"/>
</dbReference>
<dbReference type="InterPro" id="IPR016032">
    <property type="entry name" value="Sig_transdc_resp-reg_C-effctor"/>
</dbReference>
<dbReference type="Pfam" id="PF00072">
    <property type="entry name" value="Response_reg"/>
    <property type="match status" value="1"/>
</dbReference>
<feature type="domain" description="Response regulatory" evidence="5">
    <location>
        <begin position="4"/>
        <end position="120"/>
    </location>
</feature>
<reference evidence="6" key="1">
    <citation type="submission" date="2021-12" db="EMBL/GenBank/DDBJ databases">
        <authorList>
            <person name="Rodrigo-Torres L."/>
            <person name="Arahal R. D."/>
            <person name="Lucena T."/>
        </authorList>
    </citation>
    <scope>NUCLEOTIDE SEQUENCE</scope>
    <source>
        <strain evidence="6">CECT 8858</strain>
    </source>
</reference>
<name>A0ABN8EUU4_9BACT</name>
<dbReference type="PRINTS" id="PR00038">
    <property type="entry name" value="HTHLUXR"/>
</dbReference>
<dbReference type="SMART" id="SM00421">
    <property type="entry name" value="HTH_LUXR"/>
    <property type="match status" value="1"/>
</dbReference>
<dbReference type="InterPro" id="IPR058245">
    <property type="entry name" value="NreC/VraR/RcsB-like_REC"/>
</dbReference>
<evidence type="ECO:0000256" key="3">
    <source>
        <dbReference type="PROSITE-ProRule" id="PRU00169"/>
    </source>
</evidence>
<dbReference type="InterPro" id="IPR039420">
    <property type="entry name" value="WalR-like"/>
</dbReference>
<dbReference type="EMBL" id="CAKLPY010000001">
    <property type="protein sequence ID" value="CAH0995389.1"/>
    <property type="molecule type" value="Genomic_DNA"/>
</dbReference>
<dbReference type="CDD" id="cd17535">
    <property type="entry name" value="REC_NarL-like"/>
    <property type="match status" value="1"/>
</dbReference>
<keyword evidence="1 3" id="KW-0597">Phosphoprotein</keyword>
<dbReference type="Pfam" id="PF00196">
    <property type="entry name" value="GerE"/>
    <property type="match status" value="1"/>
</dbReference>
<proteinExistence type="predicted"/>
<sequence length="213" mass="24774">MKTKTVVIDDHLLVNDGLSLILQESGYFEVIEQLYDSRYAIFTCYMLRPQLILIDYNMPYLNGLDVVKQLKTLNLNAKIVIVSMYADKREMALFKEEGVDAFISKTTPAFKLINTLKSVMQGEKIFENIIKNKAVLEKDAFALKHELTKREMEILILVKQGHGTEAIAEMLKLSFYTVETHRKNVNQKMKFKSKKEFYDFLDEIDEIKNSEEI</sequence>
<feature type="domain" description="HTH luxR-type" evidence="4">
    <location>
        <begin position="140"/>
        <end position="205"/>
    </location>
</feature>
<dbReference type="Proteomes" id="UP000837932">
    <property type="component" value="Unassembled WGS sequence"/>
</dbReference>
<dbReference type="PROSITE" id="PS50110">
    <property type="entry name" value="RESPONSE_REGULATORY"/>
    <property type="match status" value="1"/>
</dbReference>
<dbReference type="PROSITE" id="PS50043">
    <property type="entry name" value="HTH_LUXR_2"/>
    <property type="match status" value="1"/>
</dbReference>
<organism evidence="6 7">
    <name type="scientific">Emticicia aquatica</name>
    <dbReference type="NCBI Taxonomy" id="1681835"/>
    <lineage>
        <taxon>Bacteria</taxon>
        <taxon>Pseudomonadati</taxon>
        <taxon>Bacteroidota</taxon>
        <taxon>Cytophagia</taxon>
        <taxon>Cytophagales</taxon>
        <taxon>Leadbetterellaceae</taxon>
        <taxon>Emticicia</taxon>
    </lineage>
</organism>
<dbReference type="SUPFAM" id="SSF52172">
    <property type="entry name" value="CheY-like"/>
    <property type="match status" value="1"/>
</dbReference>
<dbReference type="InterPro" id="IPR000792">
    <property type="entry name" value="Tscrpt_reg_LuxR_C"/>
</dbReference>
<keyword evidence="2" id="KW-0238">DNA-binding</keyword>
<dbReference type="Gene3D" id="3.40.50.2300">
    <property type="match status" value="1"/>
</dbReference>
<dbReference type="CDD" id="cd06170">
    <property type="entry name" value="LuxR_C_like"/>
    <property type="match status" value="1"/>
</dbReference>
<dbReference type="InterPro" id="IPR001789">
    <property type="entry name" value="Sig_transdc_resp-reg_receiver"/>
</dbReference>
<dbReference type="SUPFAM" id="SSF46894">
    <property type="entry name" value="C-terminal effector domain of the bipartite response regulators"/>
    <property type="match status" value="1"/>
</dbReference>
<evidence type="ECO:0000256" key="1">
    <source>
        <dbReference type="ARBA" id="ARBA00022553"/>
    </source>
</evidence>
<dbReference type="InterPro" id="IPR011006">
    <property type="entry name" value="CheY-like_superfamily"/>
</dbReference>
<dbReference type="PANTHER" id="PTHR43214">
    <property type="entry name" value="TWO-COMPONENT RESPONSE REGULATOR"/>
    <property type="match status" value="1"/>
</dbReference>
<evidence type="ECO:0000259" key="4">
    <source>
        <dbReference type="PROSITE" id="PS50043"/>
    </source>
</evidence>
<keyword evidence="7" id="KW-1185">Reference proteome</keyword>
<evidence type="ECO:0000259" key="5">
    <source>
        <dbReference type="PROSITE" id="PS50110"/>
    </source>
</evidence>
<gene>
    <name evidence="6" type="primary">vraR</name>
    <name evidence="6" type="ORF">EMA8858_01510</name>
</gene>